<dbReference type="InterPro" id="IPR036520">
    <property type="entry name" value="UPF0759_sf"/>
</dbReference>
<dbReference type="EMBL" id="DRXS01000163">
    <property type="protein sequence ID" value="HHR40769.1"/>
    <property type="molecule type" value="Genomic_DNA"/>
</dbReference>
<sequence>MKYCHPPPPTSTVDDIPTKVDKWLEKGFLGGLGSVFLGTSGWSYEEWTGPVYGGSKQPKLRLYSRLFNTAEMDSSFYAYPRREALMTMMDSVPAGFVFAVKAPQKITHELRLDVRLGVLKALEEFTELLTPMNRAGMLGCILFQLPPSLRRDTEKLETFLKNLDTDFRYTVEFRHPSWLTDETYIILQRHNVAYTIVDEPLLPPTTWVTADFAYVRWHGRGKDPWYNYLYKPEELREWIPKLTQIIDRTEKTYGYFNNHFHGYAVYNCIQVLEMLGLANEIHKTTKQQIENYFMMTGLL</sequence>
<dbReference type="PANTHER" id="PTHR30348">
    <property type="entry name" value="UNCHARACTERIZED PROTEIN YECE"/>
    <property type="match status" value="1"/>
</dbReference>
<reference evidence="1" key="1">
    <citation type="journal article" date="2020" name="mSystems">
        <title>Genome- and Community-Level Interaction Insights into Carbon Utilization and Element Cycling Functions of Hydrothermarchaeota in Hydrothermal Sediment.</title>
        <authorList>
            <person name="Zhou Z."/>
            <person name="Liu Y."/>
            <person name="Xu W."/>
            <person name="Pan J."/>
            <person name="Luo Z.H."/>
            <person name="Li M."/>
        </authorList>
    </citation>
    <scope>NUCLEOTIDE SEQUENCE [LARGE SCALE GENOMIC DNA]</scope>
    <source>
        <strain evidence="1">SpSt-1084</strain>
    </source>
</reference>
<dbReference type="Pfam" id="PF01904">
    <property type="entry name" value="DUF72"/>
    <property type="match status" value="1"/>
</dbReference>
<protein>
    <submittedName>
        <fullName evidence="1">DUF72 domain-containing protein</fullName>
    </submittedName>
</protein>
<dbReference type="AlphaFoldDB" id="A0A7C5U899"/>
<dbReference type="InterPro" id="IPR002763">
    <property type="entry name" value="DUF72"/>
</dbReference>
<name>A0A7C5U899_CALS0</name>
<organism evidence="1">
    <name type="scientific">Caldiarchaeum subterraneum</name>
    <dbReference type="NCBI Taxonomy" id="311458"/>
    <lineage>
        <taxon>Archaea</taxon>
        <taxon>Nitrososphaerota</taxon>
        <taxon>Candidatus Caldarchaeales</taxon>
        <taxon>Candidatus Caldarchaeaceae</taxon>
        <taxon>Candidatus Caldarchaeum</taxon>
    </lineage>
</organism>
<gene>
    <name evidence="1" type="ORF">ENM42_02965</name>
</gene>
<evidence type="ECO:0000313" key="1">
    <source>
        <dbReference type="EMBL" id="HHR40769.1"/>
    </source>
</evidence>
<dbReference type="Gene3D" id="3.20.20.410">
    <property type="entry name" value="Protein of unknown function UPF0759"/>
    <property type="match status" value="1"/>
</dbReference>
<proteinExistence type="predicted"/>
<comment type="caution">
    <text evidence="1">The sequence shown here is derived from an EMBL/GenBank/DDBJ whole genome shotgun (WGS) entry which is preliminary data.</text>
</comment>
<accession>A0A7C5U899</accession>
<dbReference type="PANTHER" id="PTHR30348:SF4">
    <property type="entry name" value="DUF72 DOMAIN-CONTAINING PROTEIN"/>
    <property type="match status" value="1"/>
</dbReference>
<dbReference type="SUPFAM" id="SSF117396">
    <property type="entry name" value="TM1631-like"/>
    <property type="match status" value="1"/>
</dbReference>